<evidence type="ECO:0000256" key="1">
    <source>
        <dbReference type="SAM" id="MobiDB-lite"/>
    </source>
</evidence>
<evidence type="ECO:0000313" key="5">
    <source>
        <dbReference type="Proteomes" id="UP000004095"/>
    </source>
</evidence>
<dbReference type="Proteomes" id="UP000004095">
    <property type="component" value="Unassembled WGS sequence"/>
</dbReference>
<gene>
    <name evidence="4" type="ORF">M23134_05569</name>
</gene>
<keyword evidence="4" id="KW-0808">Transferase</keyword>
<comment type="caution">
    <text evidence="4">The sequence shown here is derived from an EMBL/GenBank/DDBJ whole genome shotgun (WGS) entry which is preliminary data.</text>
</comment>
<dbReference type="SUPFAM" id="SSF55785">
    <property type="entry name" value="PYP-like sensor domain (PAS domain)"/>
    <property type="match status" value="1"/>
</dbReference>
<dbReference type="Pfam" id="PF13185">
    <property type="entry name" value="GAF_2"/>
    <property type="match status" value="1"/>
</dbReference>
<feature type="domain" description="GAF" evidence="3">
    <location>
        <begin position="350"/>
        <end position="499"/>
    </location>
</feature>
<proteinExistence type="predicted"/>
<dbReference type="PANTHER" id="PTHR32089:SF112">
    <property type="entry name" value="LYSOZYME-LIKE PROTEIN-RELATED"/>
    <property type="match status" value="1"/>
</dbReference>
<feature type="region of interest" description="Disordered" evidence="1">
    <location>
        <begin position="514"/>
        <end position="537"/>
    </location>
</feature>
<protein>
    <submittedName>
        <fullName evidence="4">GAF Sensor Hybrid Histidine Kinase, putative</fullName>
    </submittedName>
</protein>
<keyword evidence="5" id="KW-1185">Reference proteome</keyword>
<dbReference type="AlphaFoldDB" id="A1ZI29"/>
<dbReference type="InterPro" id="IPR003018">
    <property type="entry name" value="GAF"/>
</dbReference>
<keyword evidence="2" id="KW-0812">Transmembrane</keyword>
<feature type="compositionally biased region" description="Basic and acidic residues" evidence="1">
    <location>
        <begin position="514"/>
        <end position="523"/>
    </location>
</feature>
<feature type="transmembrane region" description="Helical" evidence="2">
    <location>
        <begin position="211"/>
        <end position="230"/>
    </location>
</feature>
<dbReference type="Gene3D" id="3.30.450.20">
    <property type="entry name" value="PAS domain"/>
    <property type="match status" value="1"/>
</dbReference>
<dbReference type="eggNOG" id="COG2203">
    <property type="taxonomic scope" value="Bacteria"/>
</dbReference>
<dbReference type="SUPFAM" id="SSF55781">
    <property type="entry name" value="GAF domain-like"/>
    <property type="match status" value="1"/>
</dbReference>
<accession>A1ZI29</accession>
<dbReference type="InterPro" id="IPR029016">
    <property type="entry name" value="GAF-like_dom_sf"/>
</dbReference>
<dbReference type="InterPro" id="IPR000014">
    <property type="entry name" value="PAS"/>
</dbReference>
<dbReference type="CDD" id="cd00130">
    <property type="entry name" value="PAS"/>
    <property type="match status" value="1"/>
</dbReference>
<dbReference type="InterPro" id="IPR035965">
    <property type="entry name" value="PAS-like_dom_sf"/>
</dbReference>
<keyword evidence="4" id="KW-0418">Kinase</keyword>
<dbReference type="Gene3D" id="3.30.450.40">
    <property type="match status" value="1"/>
</dbReference>
<evidence type="ECO:0000256" key="2">
    <source>
        <dbReference type="SAM" id="Phobius"/>
    </source>
</evidence>
<dbReference type="OrthoDB" id="1109395at2"/>
<dbReference type="Pfam" id="PF13426">
    <property type="entry name" value="PAS_9"/>
    <property type="match status" value="1"/>
</dbReference>
<dbReference type="PANTHER" id="PTHR32089">
    <property type="entry name" value="METHYL-ACCEPTING CHEMOTAXIS PROTEIN MCPB"/>
    <property type="match status" value="1"/>
</dbReference>
<reference evidence="4 5" key="1">
    <citation type="submission" date="2007-01" db="EMBL/GenBank/DDBJ databases">
        <authorList>
            <person name="Haygood M."/>
            <person name="Podell S."/>
            <person name="Anderson C."/>
            <person name="Hopkinson B."/>
            <person name="Roe K."/>
            <person name="Barbeau K."/>
            <person name="Gaasterland T."/>
            <person name="Ferriera S."/>
            <person name="Johnson J."/>
            <person name="Kravitz S."/>
            <person name="Beeson K."/>
            <person name="Sutton G."/>
            <person name="Rogers Y.-H."/>
            <person name="Friedman R."/>
            <person name="Frazier M."/>
            <person name="Venter J.C."/>
        </authorList>
    </citation>
    <scope>NUCLEOTIDE SEQUENCE [LARGE SCALE GENOMIC DNA]</scope>
    <source>
        <strain evidence="4 5">ATCC 23134</strain>
    </source>
</reference>
<sequence>MTDITQKPTKKRRKTGFTLSISQRILAGFAILIFFFMSNATFSLITLRDSAAITKNSYNVVNPSLEEIRNFKLLVTQSRMYTISWISSRTSDDDKDSLKKIHNDYPEFKDKLVQLQSKWENKQLAKTLDQVFTNFERLQKIQKEEIMNKIVEFDDYEDLITTSVASEIVDSQIFPLYKKIIAQLDQIALQKKKETENSQKDLIDSIKNQQLLTIILAVLSVMVGLGAYFITRRNIVDPIKYINSVFVKLGTGELPSEQGYPFKKDEIGEMADSAGKLVNGLRETSRFAENIGKGNYQASFTPLSDKDVLGNALLEMRDNLAKVAEEDRRRNWSTTGLARFGELVGKKATDLKNLSDLIISNLVKYVEANQGGLFIVEDLDNKSDEMYMSLVSCYAWDSKKYLEKRVYRGDGLTGQAWQEGETIHLTEIPNDYVSITSGLGEANPRSLLIVPLKLNEEVFGVVELASFNVFEEYEVKFVENIAESIASAIASVKTTERTNRLLDESTMMTEQMRSQEEEMRQNMEELQATQESTEKSQYESKEVNELLELTNLVIRTDTRFFITSANELTEAKLQYETAELKGMAIEHVFESYDKVEYAKSRLTKGHKYSEFLYLNTKSSDRIMVKVNAAAIRNEKGKIQHYLFLLNDISGINAEIA</sequence>
<feature type="transmembrane region" description="Helical" evidence="2">
    <location>
        <begin position="25"/>
        <end position="47"/>
    </location>
</feature>
<name>A1ZI29_MICM2</name>
<keyword evidence="2" id="KW-1133">Transmembrane helix</keyword>
<dbReference type="GO" id="GO:0016301">
    <property type="term" value="F:kinase activity"/>
    <property type="evidence" value="ECO:0007669"/>
    <property type="project" value="UniProtKB-KW"/>
</dbReference>
<keyword evidence="2" id="KW-0472">Membrane</keyword>
<dbReference type="SMART" id="SM00065">
    <property type="entry name" value="GAF"/>
    <property type="match status" value="1"/>
</dbReference>
<organism evidence="4 5">
    <name type="scientific">Microscilla marina ATCC 23134</name>
    <dbReference type="NCBI Taxonomy" id="313606"/>
    <lineage>
        <taxon>Bacteria</taxon>
        <taxon>Pseudomonadati</taxon>
        <taxon>Bacteroidota</taxon>
        <taxon>Cytophagia</taxon>
        <taxon>Cytophagales</taxon>
        <taxon>Microscillaceae</taxon>
        <taxon>Microscilla</taxon>
    </lineage>
</organism>
<dbReference type="EMBL" id="AAWS01000009">
    <property type="protein sequence ID" value="EAY29697.1"/>
    <property type="molecule type" value="Genomic_DNA"/>
</dbReference>
<dbReference type="Pfam" id="PF12729">
    <property type="entry name" value="4HB_MCP_1"/>
    <property type="match status" value="1"/>
</dbReference>
<dbReference type="InterPro" id="IPR024478">
    <property type="entry name" value="HlyB_4HB_MCP"/>
</dbReference>
<dbReference type="Gene3D" id="6.10.340.10">
    <property type="match status" value="1"/>
</dbReference>
<evidence type="ECO:0000259" key="3">
    <source>
        <dbReference type="SMART" id="SM00065"/>
    </source>
</evidence>
<dbReference type="RefSeq" id="WP_004155388.1">
    <property type="nucleotide sequence ID" value="NZ_AAWS01000009.1"/>
</dbReference>
<evidence type="ECO:0000313" key="4">
    <source>
        <dbReference type="EMBL" id="EAY29697.1"/>
    </source>
</evidence>